<keyword evidence="5 7" id="KW-0472">Membrane</keyword>
<keyword evidence="4 7" id="KW-1133">Transmembrane helix</keyword>
<dbReference type="CDD" id="cd06662">
    <property type="entry name" value="SURF1"/>
    <property type="match status" value="1"/>
</dbReference>
<organism evidence="8 9">
    <name type="scientific">Streptomyces lividans 1326</name>
    <dbReference type="NCBI Taxonomy" id="1200984"/>
    <lineage>
        <taxon>Bacteria</taxon>
        <taxon>Bacillati</taxon>
        <taxon>Actinomycetota</taxon>
        <taxon>Actinomycetes</taxon>
        <taxon>Kitasatosporales</taxon>
        <taxon>Streptomycetaceae</taxon>
        <taxon>Streptomyces</taxon>
    </lineage>
</organism>
<reference evidence="9" key="1">
    <citation type="journal article" date="2013" name="Genome Biol. Evol.">
        <title>The genome sequence of Streptomyces lividans 66 reveals a novel tRNA-dependent peptide biosynthetic system within a metal-related genomic island.</title>
        <authorList>
            <person name="Cruz-Morales P."/>
            <person name="Vijgenboom E."/>
            <person name="Iruegas-Bocardo F."/>
            <person name="Girard G."/>
            <person name="Yanez-Guerra L.A."/>
            <person name="Ramos-Aboites H.E."/>
            <person name="Pernodet J.L."/>
            <person name="Anne J."/>
            <person name="van Wezel G.P."/>
            <person name="Barona-Gomez F."/>
        </authorList>
    </citation>
    <scope>NUCLEOTIDE SEQUENCE [LARGE SCALE GENOMIC DNA]</scope>
    <source>
        <strain evidence="9">1326</strain>
    </source>
</reference>
<dbReference type="GO" id="GO:0016020">
    <property type="term" value="C:membrane"/>
    <property type="evidence" value="ECO:0007669"/>
    <property type="project" value="UniProtKB-SubCell"/>
</dbReference>
<evidence type="ECO:0000256" key="3">
    <source>
        <dbReference type="ARBA" id="ARBA00022692"/>
    </source>
</evidence>
<feature type="region of interest" description="Disordered" evidence="6">
    <location>
        <begin position="151"/>
        <end position="175"/>
    </location>
</feature>
<keyword evidence="3 7" id="KW-0812">Transmembrane</keyword>
<dbReference type="PANTHER" id="PTHR23427:SF2">
    <property type="entry name" value="SURFEIT LOCUS PROTEIN 1"/>
    <property type="match status" value="1"/>
</dbReference>
<dbReference type="AlphaFoldDB" id="A0A7U9DR23"/>
<evidence type="ECO:0000256" key="5">
    <source>
        <dbReference type="ARBA" id="ARBA00023136"/>
    </source>
</evidence>
<feature type="compositionally biased region" description="Basic and acidic residues" evidence="6">
    <location>
        <begin position="158"/>
        <end position="174"/>
    </location>
</feature>
<dbReference type="PANTHER" id="PTHR23427">
    <property type="entry name" value="SURFEIT LOCUS PROTEIN"/>
    <property type="match status" value="1"/>
</dbReference>
<evidence type="ECO:0000256" key="4">
    <source>
        <dbReference type="ARBA" id="ARBA00022989"/>
    </source>
</evidence>
<evidence type="ECO:0000256" key="7">
    <source>
        <dbReference type="SAM" id="Phobius"/>
    </source>
</evidence>
<feature type="transmembrane region" description="Helical" evidence="7">
    <location>
        <begin position="830"/>
        <end position="848"/>
    </location>
</feature>
<sequence>MDGAPGLQALDVVLDLADRAARVVDARRDVHRGLDLVDVGQRGGGLEALGDLLGGAAQQGAVECLEALHLVVVRSDVVGDRHGRDAQRPRLGLGADAEEGEVAAPGAAGEDQALGVREARGDRPFPHRRDVLQLDEAHPVLEGVGPRAAVTGGAPVVDPDHRVPVVDPGGRARGEGVAVVPGRAAVDVEDRRERTGRPGRLLDQGVDAASRPLHPHVLHRDRAGRLQAGRVQNDAAGGGADGRRLGGRGPQVLHAAVGAGRGSRDGAGGGVDLRQAALGEVVPEQLAAGLEAVHDQQAGAVRIPLGADVTGQLQGEVGLLARRHVPHQGLPAAPALVADEQPGVAVDRREAQDLQAQLLLAAPGVVQLGDRAAVGAQDAQRRVHGVAVLGVLDRDQGAIVGEVADARGLAVPVDLRRGAAVPAREVDRRTVLVGGAADHRRAAVPAEGEARRVGGVEARHGLLVRPAREGLAAPDAELVAVLVVEPPDPVAVRREHAVRRAVGPVRDLALLPARPVPGIQLVRPRRVRDEQGAVRGVLGPVGQRHPRRPEPLLPVGHLLTLRLPQPVALSHGPILPRPGDNAQKGSPACGQPPQSVTFSTAPRPGGPGAHRTVEGVYRFLLTPRWWGINVFVVLAIPFCIFMGSWQLGRFEDRVQDHETASTQQESAAREAARPLTELLPVDKATVGRQTTVTGRYDDQLLVPERKLDDREGFYVLTLLRTDGGEALPVVRGWLPGEPDPARAPAPPTGEVTVTGALQAAESPGAGGVSGRSGWPDGQTGAISAATLLNLVPYDVYDAWVTLNEGDSGMRAVPVSAPQNTGLDLKAFQNLGYTAEWFAFVGFVIFMWFRLLRREVELARDAELGLVAEDGKDGEDTEDKDAGRARAGLVS</sequence>
<gene>
    <name evidence="8" type="ORF">SLI_3854</name>
</gene>
<evidence type="ECO:0000256" key="2">
    <source>
        <dbReference type="ARBA" id="ARBA00007165"/>
    </source>
</evidence>
<accession>A0A7U9DR23</accession>
<protein>
    <submittedName>
        <fullName evidence="8">Cytochrome oxidase biogenesis protein Surf1, facilitates heme A insertion</fullName>
    </submittedName>
</protein>
<feature type="region of interest" description="Disordered" evidence="6">
    <location>
        <begin position="868"/>
        <end position="890"/>
    </location>
</feature>
<name>A0A7U9DR23_STRLI</name>
<evidence type="ECO:0000256" key="6">
    <source>
        <dbReference type="SAM" id="MobiDB-lite"/>
    </source>
</evidence>
<feature type="region of interest" description="Disordered" evidence="6">
    <location>
        <begin position="82"/>
        <end position="112"/>
    </location>
</feature>
<dbReference type="InterPro" id="IPR045214">
    <property type="entry name" value="Surf1/Surf4"/>
</dbReference>
<feature type="region of interest" description="Disordered" evidence="6">
    <location>
        <begin position="573"/>
        <end position="608"/>
    </location>
</feature>
<comment type="subcellular location">
    <subcellularLocation>
        <location evidence="1">Membrane</location>
    </subcellularLocation>
</comment>
<evidence type="ECO:0000313" key="9">
    <source>
        <dbReference type="Proteomes" id="UP000014062"/>
    </source>
</evidence>
<dbReference type="EMBL" id="CM001889">
    <property type="protein sequence ID" value="EOY48567.1"/>
    <property type="molecule type" value="Genomic_DNA"/>
</dbReference>
<proteinExistence type="inferred from homology"/>
<dbReference type="PROSITE" id="PS50895">
    <property type="entry name" value="SURF1"/>
    <property type="match status" value="1"/>
</dbReference>
<feature type="transmembrane region" description="Helical" evidence="7">
    <location>
        <begin position="625"/>
        <end position="645"/>
    </location>
</feature>
<comment type="similarity">
    <text evidence="2">Belongs to the SURF1 family.</text>
</comment>
<evidence type="ECO:0000256" key="1">
    <source>
        <dbReference type="ARBA" id="ARBA00004370"/>
    </source>
</evidence>
<dbReference type="Proteomes" id="UP000014062">
    <property type="component" value="Chromosome"/>
</dbReference>
<dbReference type="Pfam" id="PF02104">
    <property type="entry name" value="SURF1"/>
    <property type="match status" value="1"/>
</dbReference>
<dbReference type="InterPro" id="IPR002994">
    <property type="entry name" value="Surf1/Shy1"/>
</dbReference>
<evidence type="ECO:0000313" key="8">
    <source>
        <dbReference type="EMBL" id="EOY48567.1"/>
    </source>
</evidence>